<reference evidence="3 4" key="1">
    <citation type="submission" date="2016-04" db="EMBL/GenBank/DDBJ databases">
        <authorList>
            <person name="Evans L.H."/>
            <person name="Alamgir A."/>
            <person name="Owens N."/>
            <person name="Weber N.D."/>
            <person name="Virtaneva K."/>
            <person name="Barbian K."/>
            <person name="Babar A."/>
            <person name="Rosenke K."/>
        </authorList>
    </citation>
    <scope>NUCLEOTIDE SEQUENCE [LARGE SCALE GENOMIC DNA]</scope>
    <source>
        <strain evidence="3 4">IFM 0406</strain>
    </source>
</reference>
<dbReference type="InterPro" id="IPR050807">
    <property type="entry name" value="TransReg_Diox_bact_type"/>
</dbReference>
<organism evidence="3 4">
    <name type="scientific">Nocardia terpenica</name>
    <dbReference type="NCBI Taxonomy" id="455432"/>
    <lineage>
        <taxon>Bacteria</taxon>
        <taxon>Bacillati</taxon>
        <taxon>Actinomycetota</taxon>
        <taxon>Actinomycetes</taxon>
        <taxon>Mycobacteriales</taxon>
        <taxon>Nocardiaceae</taxon>
        <taxon>Nocardia</taxon>
    </lineage>
</organism>
<comment type="caution">
    <text evidence="3">The sequence shown here is derived from an EMBL/GenBank/DDBJ whole genome shotgun (WGS) entry which is preliminary data.</text>
</comment>
<keyword evidence="4" id="KW-1185">Reference proteome</keyword>
<gene>
    <name evidence="3" type="ORF">AWN90_02480</name>
</gene>
<dbReference type="GO" id="GO:0003700">
    <property type="term" value="F:DNA-binding transcription factor activity"/>
    <property type="evidence" value="ECO:0007669"/>
    <property type="project" value="TreeGrafter"/>
</dbReference>
<dbReference type="EMBL" id="LWGR01000012">
    <property type="protein sequence ID" value="KZM71610.1"/>
    <property type="molecule type" value="Genomic_DNA"/>
</dbReference>
<evidence type="ECO:0000259" key="2">
    <source>
        <dbReference type="PROSITE" id="PS50943"/>
    </source>
</evidence>
<dbReference type="AlphaFoldDB" id="A0A164KPT2"/>
<name>A0A164KPT2_9NOCA</name>
<dbReference type="PROSITE" id="PS50943">
    <property type="entry name" value="HTH_CROC1"/>
    <property type="match status" value="2"/>
</dbReference>
<dbReference type="InterPro" id="IPR001387">
    <property type="entry name" value="Cro/C1-type_HTH"/>
</dbReference>
<proteinExistence type="predicted"/>
<keyword evidence="1" id="KW-0238">DNA-binding</keyword>
<dbReference type="SUPFAM" id="SSF47413">
    <property type="entry name" value="lambda repressor-like DNA-binding domains"/>
    <property type="match status" value="2"/>
</dbReference>
<dbReference type="CDD" id="cd00093">
    <property type="entry name" value="HTH_XRE"/>
    <property type="match status" value="2"/>
</dbReference>
<evidence type="ECO:0000313" key="3">
    <source>
        <dbReference type="EMBL" id="KZM71610.1"/>
    </source>
</evidence>
<dbReference type="Proteomes" id="UP000076512">
    <property type="component" value="Unassembled WGS sequence"/>
</dbReference>
<evidence type="ECO:0000313" key="4">
    <source>
        <dbReference type="Proteomes" id="UP000076512"/>
    </source>
</evidence>
<dbReference type="GO" id="GO:0005829">
    <property type="term" value="C:cytosol"/>
    <property type="evidence" value="ECO:0007669"/>
    <property type="project" value="TreeGrafter"/>
</dbReference>
<dbReference type="PANTHER" id="PTHR46797">
    <property type="entry name" value="HTH-TYPE TRANSCRIPTIONAL REGULATOR"/>
    <property type="match status" value="1"/>
</dbReference>
<sequence length="126" mass="13660">MTVGDLARMSGVGPSAIYNWESGYRTPQPDSIARVASALGLTIEEFVRIPLGERTLVDLRVMAGLTQPQLAMRIGLSTQMLGMIERAERALDDERATALAHELGVSLEVVRAGYERARIRPPGTPA</sequence>
<dbReference type="PANTHER" id="PTHR46797:SF1">
    <property type="entry name" value="METHYLPHOSPHONATE SYNTHASE"/>
    <property type="match status" value="1"/>
</dbReference>
<dbReference type="InterPro" id="IPR010982">
    <property type="entry name" value="Lambda_DNA-bd_dom_sf"/>
</dbReference>
<dbReference type="Gene3D" id="1.10.260.40">
    <property type="entry name" value="lambda repressor-like DNA-binding domains"/>
    <property type="match status" value="2"/>
</dbReference>
<dbReference type="SMART" id="SM00530">
    <property type="entry name" value="HTH_XRE"/>
    <property type="match status" value="2"/>
</dbReference>
<evidence type="ECO:0000256" key="1">
    <source>
        <dbReference type="ARBA" id="ARBA00023125"/>
    </source>
</evidence>
<protein>
    <recommendedName>
        <fullName evidence="2">HTH cro/C1-type domain-containing protein</fullName>
    </recommendedName>
</protein>
<dbReference type="GO" id="GO:0003677">
    <property type="term" value="F:DNA binding"/>
    <property type="evidence" value="ECO:0007669"/>
    <property type="project" value="UniProtKB-KW"/>
</dbReference>
<feature type="domain" description="HTH cro/C1-type" evidence="2">
    <location>
        <begin position="1"/>
        <end position="46"/>
    </location>
</feature>
<feature type="domain" description="HTH cro/C1-type" evidence="2">
    <location>
        <begin position="56"/>
        <end position="110"/>
    </location>
</feature>
<dbReference type="Pfam" id="PF01381">
    <property type="entry name" value="HTH_3"/>
    <property type="match status" value="2"/>
</dbReference>
<accession>A0A164KPT2</accession>